<keyword evidence="4 6" id="KW-1133">Transmembrane helix</keyword>
<dbReference type="GO" id="GO:0015627">
    <property type="term" value="C:type II protein secretion system complex"/>
    <property type="evidence" value="ECO:0007669"/>
    <property type="project" value="InterPro"/>
</dbReference>
<keyword evidence="5 6" id="KW-0472">Membrane</keyword>
<dbReference type="GO" id="GO:0015628">
    <property type="term" value="P:protein secretion by the type II secretion system"/>
    <property type="evidence" value="ECO:0007669"/>
    <property type="project" value="InterPro"/>
</dbReference>
<evidence type="ECO:0000256" key="1">
    <source>
        <dbReference type="ARBA" id="ARBA00004167"/>
    </source>
</evidence>
<dbReference type="Pfam" id="PF07963">
    <property type="entry name" value="N_methyl"/>
    <property type="match status" value="1"/>
</dbReference>
<dbReference type="PROSITE" id="PS00409">
    <property type="entry name" value="PROKAR_NTER_METHYL"/>
    <property type="match status" value="1"/>
</dbReference>
<comment type="caution">
    <text evidence="7">The sequence shown here is derived from an EMBL/GenBank/DDBJ whole genome shotgun (WGS) entry which is preliminary data.</text>
</comment>
<protein>
    <recommendedName>
        <fullName evidence="9">Type II secretion system protein GspG C-terminal domain-containing protein</fullName>
    </recommendedName>
</protein>
<name>A0A2H0NGG9_9BACT</name>
<gene>
    <name evidence="7" type="ORF">COV53_05335</name>
</gene>
<evidence type="ECO:0008006" key="9">
    <source>
        <dbReference type="Google" id="ProtNLM"/>
    </source>
</evidence>
<comment type="subcellular location">
    <subcellularLocation>
        <location evidence="1">Membrane</location>
        <topology evidence="1">Single-pass membrane protein</topology>
    </subcellularLocation>
</comment>
<evidence type="ECO:0000256" key="2">
    <source>
        <dbReference type="ARBA" id="ARBA00022481"/>
    </source>
</evidence>
<accession>A0A2H0NGG9</accession>
<keyword evidence="2" id="KW-0488">Methylation</keyword>
<feature type="non-terminal residue" evidence="7">
    <location>
        <position position="150"/>
    </location>
</feature>
<dbReference type="PANTHER" id="PTHR30093:SF44">
    <property type="entry name" value="TYPE II SECRETION SYSTEM CORE PROTEIN G"/>
    <property type="match status" value="1"/>
</dbReference>
<dbReference type="NCBIfam" id="TIGR02532">
    <property type="entry name" value="IV_pilin_GFxxxE"/>
    <property type="match status" value="1"/>
</dbReference>
<dbReference type="InterPro" id="IPR045584">
    <property type="entry name" value="Pilin-like"/>
</dbReference>
<organism evidence="7 8">
    <name type="scientific">Candidatus Gottesmanbacteria bacterium CG11_big_fil_rev_8_21_14_0_20_37_11</name>
    <dbReference type="NCBI Taxonomy" id="1974575"/>
    <lineage>
        <taxon>Bacteria</taxon>
        <taxon>Candidatus Gottesmaniibacteriota</taxon>
    </lineage>
</organism>
<dbReference type="PANTHER" id="PTHR30093">
    <property type="entry name" value="GENERAL SECRETION PATHWAY PROTEIN G"/>
    <property type="match status" value="1"/>
</dbReference>
<dbReference type="AlphaFoldDB" id="A0A2H0NGG9"/>
<dbReference type="InterPro" id="IPR012902">
    <property type="entry name" value="N_methyl_site"/>
</dbReference>
<dbReference type="InterPro" id="IPR000983">
    <property type="entry name" value="Bac_GSPG_pilin"/>
</dbReference>
<feature type="transmembrane region" description="Helical" evidence="6">
    <location>
        <begin position="30"/>
        <end position="51"/>
    </location>
</feature>
<dbReference type="PRINTS" id="PR00813">
    <property type="entry name" value="BCTERIALGSPG"/>
</dbReference>
<evidence type="ECO:0000313" key="8">
    <source>
        <dbReference type="Proteomes" id="UP000230707"/>
    </source>
</evidence>
<dbReference type="Gene3D" id="3.30.700.10">
    <property type="entry name" value="Glycoprotein, Type 4 Pilin"/>
    <property type="match status" value="1"/>
</dbReference>
<keyword evidence="3 6" id="KW-0812">Transmembrane</keyword>
<evidence type="ECO:0000256" key="4">
    <source>
        <dbReference type="ARBA" id="ARBA00022989"/>
    </source>
</evidence>
<evidence type="ECO:0000256" key="5">
    <source>
        <dbReference type="ARBA" id="ARBA00023136"/>
    </source>
</evidence>
<proteinExistence type="predicted"/>
<evidence type="ECO:0000313" key="7">
    <source>
        <dbReference type="EMBL" id="PIR07993.1"/>
    </source>
</evidence>
<evidence type="ECO:0000256" key="6">
    <source>
        <dbReference type="SAM" id="Phobius"/>
    </source>
</evidence>
<evidence type="ECO:0000256" key="3">
    <source>
        <dbReference type="ARBA" id="ARBA00022692"/>
    </source>
</evidence>
<dbReference type="SUPFAM" id="SSF54523">
    <property type="entry name" value="Pili subunits"/>
    <property type="match status" value="1"/>
</dbReference>
<dbReference type="EMBL" id="PCWS01000120">
    <property type="protein sequence ID" value="PIR07993.1"/>
    <property type="molecule type" value="Genomic_DNA"/>
</dbReference>
<dbReference type="GO" id="GO:0016020">
    <property type="term" value="C:membrane"/>
    <property type="evidence" value="ECO:0007669"/>
    <property type="project" value="UniProtKB-SubCell"/>
</dbReference>
<dbReference type="Proteomes" id="UP000230707">
    <property type="component" value="Unassembled WGS sequence"/>
</dbReference>
<reference evidence="7 8" key="1">
    <citation type="submission" date="2017-09" db="EMBL/GenBank/DDBJ databases">
        <title>Depth-based differentiation of microbial function through sediment-hosted aquifers and enrichment of novel symbionts in the deep terrestrial subsurface.</title>
        <authorList>
            <person name="Probst A.J."/>
            <person name="Ladd B."/>
            <person name="Jarett J.K."/>
            <person name="Geller-Mcgrath D.E."/>
            <person name="Sieber C.M."/>
            <person name="Emerson J.B."/>
            <person name="Anantharaman K."/>
            <person name="Thomas B.C."/>
            <person name="Malmstrom R."/>
            <person name="Stieglmeier M."/>
            <person name="Klingl A."/>
            <person name="Woyke T."/>
            <person name="Ryan C.M."/>
            <person name="Banfield J.F."/>
        </authorList>
    </citation>
    <scope>NUCLEOTIDE SEQUENCE [LARGE SCALE GENOMIC DNA]</scope>
    <source>
        <strain evidence="7">CG11_big_fil_rev_8_21_14_0_20_37_11</strain>
    </source>
</reference>
<sequence>MKFIFNKLKAIIHSGKSYKSKVSGFSLLELLVVISIIAVLLALGISSFNTAQKKARDAKRKNDVKDVSSALEQYYSVCGSLYPTPAGASFYTSIVCGSPSISIMSTVPSDPRATPYFCPTPVSTNCSSGNYKICTSLESETTSEYCVQNQ</sequence>